<proteinExistence type="predicted"/>
<evidence type="ECO:0000313" key="1">
    <source>
        <dbReference type="EMBL" id="KKM15003.1"/>
    </source>
</evidence>
<name>A0A0F9JYR1_9ZZZZ</name>
<dbReference type="EMBL" id="LAZR01015012">
    <property type="protein sequence ID" value="KKM15003.1"/>
    <property type="molecule type" value="Genomic_DNA"/>
</dbReference>
<dbReference type="AlphaFoldDB" id="A0A0F9JYR1"/>
<protein>
    <submittedName>
        <fullName evidence="1">Uncharacterized protein</fullName>
    </submittedName>
</protein>
<sequence length="48" mass="5326">MGNDIPISMPYSLAVTDYVELQAWQNSTITINIDADTKFEAVWVAPVP</sequence>
<comment type="caution">
    <text evidence="1">The sequence shown here is derived from an EMBL/GenBank/DDBJ whole genome shotgun (WGS) entry which is preliminary data.</text>
</comment>
<reference evidence="1" key="1">
    <citation type="journal article" date="2015" name="Nature">
        <title>Complex archaea that bridge the gap between prokaryotes and eukaryotes.</title>
        <authorList>
            <person name="Spang A."/>
            <person name="Saw J.H."/>
            <person name="Jorgensen S.L."/>
            <person name="Zaremba-Niedzwiedzka K."/>
            <person name="Martijn J."/>
            <person name="Lind A.E."/>
            <person name="van Eijk R."/>
            <person name="Schleper C."/>
            <person name="Guy L."/>
            <person name="Ettema T.J."/>
        </authorList>
    </citation>
    <scope>NUCLEOTIDE SEQUENCE</scope>
</reference>
<accession>A0A0F9JYR1</accession>
<organism evidence="1">
    <name type="scientific">marine sediment metagenome</name>
    <dbReference type="NCBI Taxonomy" id="412755"/>
    <lineage>
        <taxon>unclassified sequences</taxon>
        <taxon>metagenomes</taxon>
        <taxon>ecological metagenomes</taxon>
    </lineage>
</organism>
<gene>
    <name evidence="1" type="ORF">LCGC14_1700430</name>
</gene>